<evidence type="ECO:0000313" key="1">
    <source>
        <dbReference type="EMBL" id="HGQ36708.1"/>
    </source>
</evidence>
<name>A0A832CS53_9CREN</name>
<dbReference type="AlphaFoldDB" id="A0A832CS53"/>
<proteinExistence type="predicted"/>
<gene>
    <name evidence="1" type="ORF">ENU41_08575</name>
</gene>
<dbReference type="EMBL" id="DTCK01000045">
    <property type="protein sequence ID" value="HGQ36708.1"/>
    <property type="molecule type" value="Genomic_DNA"/>
</dbReference>
<comment type="caution">
    <text evidence="1">The sequence shown here is derived from an EMBL/GenBank/DDBJ whole genome shotgun (WGS) entry which is preliminary data.</text>
</comment>
<sequence length="262" mass="30613">MINTNNLLIDIERTLNLLDYISALIEANAVHQELLDIPVLSTRYYITLHDLLLPIAIKEFDYSVPKAYLMPIISVYIHEQKIYAILKTKKTTEYLKFYREIYQVPAIDLTLDEKLLILTSIAIAHKIILTPNERNILRIIPNNLKTYVETALKFFEGVDQEKMMRLSLDNTRSLNMIELILWLNNGRDKEDIIEIRYTRGVSMKIFRLVYYDHEIDIKTFTSISSKFVTKILALVPSNVLNLIINNIKNTCNILNIFKILYS</sequence>
<organism evidence="1">
    <name type="scientific">Ignisphaera aggregans</name>
    <dbReference type="NCBI Taxonomy" id="334771"/>
    <lineage>
        <taxon>Archaea</taxon>
        <taxon>Thermoproteota</taxon>
        <taxon>Thermoprotei</taxon>
        <taxon>Desulfurococcales</taxon>
        <taxon>Desulfurococcaceae</taxon>
        <taxon>Ignisphaera</taxon>
    </lineage>
</organism>
<reference evidence="1" key="1">
    <citation type="journal article" date="2020" name="mSystems">
        <title>Genome- and Community-Level Interaction Insights into Carbon Utilization and Element Cycling Functions of Hydrothermarchaeota in Hydrothermal Sediment.</title>
        <authorList>
            <person name="Zhou Z."/>
            <person name="Liu Y."/>
            <person name="Xu W."/>
            <person name="Pan J."/>
            <person name="Luo Z.H."/>
            <person name="Li M."/>
        </authorList>
    </citation>
    <scope>NUCLEOTIDE SEQUENCE</scope>
    <source>
        <strain evidence="1">SpSt-667</strain>
    </source>
</reference>
<accession>A0A832CS53</accession>
<protein>
    <submittedName>
        <fullName evidence="1">Uncharacterized protein</fullName>
    </submittedName>
</protein>